<keyword evidence="3" id="KW-1185">Reference proteome</keyword>
<gene>
    <name evidence="2" type="ORF">B0T17DRAFT_614567</name>
</gene>
<dbReference type="AlphaFoldDB" id="A0AA39X7D5"/>
<proteinExistence type="predicted"/>
<reference evidence="2" key="1">
    <citation type="submission" date="2023-06" db="EMBL/GenBank/DDBJ databases">
        <title>Genome-scale phylogeny and comparative genomics of the fungal order Sordariales.</title>
        <authorList>
            <consortium name="Lawrence Berkeley National Laboratory"/>
            <person name="Hensen N."/>
            <person name="Bonometti L."/>
            <person name="Westerberg I."/>
            <person name="Brannstrom I.O."/>
            <person name="Guillou S."/>
            <person name="Cros-Aarteil S."/>
            <person name="Calhoun S."/>
            <person name="Haridas S."/>
            <person name="Kuo A."/>
            <person name="Mondo S."/>
            <person name="Pangilinan J."/>
            <person name="Riley R."/>
            <person name="LaButti K."/>
            <person name="Andreopoulos B."/>
            <person name="Lipzen A."/>
            <person name="Chen C."/>
            <person name="Yanf M."/>
            <person name="Daum C."/>
            <person name="Ng V."/>
            <person name="Clum A."/>
            <person name="Steindorff A."/>
            <person name="Ohm R."/>
            <person name="Martin F."/>
            <person name="Silar P."/>
            <person name="Natvig D."/>
            <person name="Lalanne C."/>
            <person name="Gautier V."/>
            <person name="Ament-velasquez S.L."/>
            <person name="Kruys A."/>
            <person name="Hutchinson M.I."/>
            <person name="Powell A.J."/>
            <person name="Barry K."/>
            <person name="Miller A.N."/>
            <person name="Grigoriev I.V."/>
            <person name="Debuchy R."/>
            <person name="Gladieux P."/>
            <person name="Thoren M.H."/>
            <person name="Johannesson H."/>
        </authorList>
    </citation>
    <scope>NUCLEOTIDE SEQUENCE</scope>
    <source>
        <strain evidence="2">SMH3391-2</strain>
    </source>
</reference>
<protein>
    <submittedName>
        <fullName evidence="2">Uncharacterized protein</fullName>
    </submittedName>
</protein>
<evidence type="ECO:0000313" key="3">
    <source>
        <dbReference type="Proteomes" id="UP001174934"/>
    </source>
</evidence>
<evidence type="ECO:0000256" key="1">
    <source>
        <dbReference type="SAM" id="MobiDB-lite"/>
    </source>
</evidence>
<feature type="compositionally biased region" description="Basic and acidic residues" evidence="1">
    <location>
        <begin position="134"/>
        <end position="143"/>
    </location>
</feature>
<feature type="compositionally biased region" description="Acidic residues" evidence="1">
    <location>
        <begin position="63"/>
        <end position="72"/>
    </location>
</feature>
<sequence>MSDEHMRQLQCQTCFAHFPTNQELFGHIEEYRSRERLLVAELERCRMHIAQLDDPSGGSDSSNSDDDDDDGGGGDNNDGPRQNDLKCYEPCPFCQEIVTGVRRFMTHDCKATPDEPKDTYLQRRITTLNGAVSKKIDRLESRRDKTRKRRRGAPDSDSNRPRKMAKSTRDVLPTNVALRSDLYVDCSGGGNAETMRSLDGREIAASDQWNLPEAVAIMPSDPTNLATPVKITSGEGGDNRAPAFTELDMAVNSGAWTLAETGATASDNRGINTGMLGDPEFSETVISSKSGGWAFAETAPAMHANDSGWAFAEAVNHEGWAFAETATAHMDDGGWAFAERLL</sequence>
<dbReference type="EMBL" id="JAULSR010000002">
    <property type="protein sequence ID" value="KAK0628682.1"/>
    <property type="molecule type" value="Genomic_DNA"/>
</dbReference>
<feature type="compositionally biased region" description="Low complexity" evidence="1">
    <location>
        <begin position="53"/>
        <end position="62"/>
    </location>
</feature>
<comment type="caution">
    <text evidence="2">The sequence shown here is derived from an EMBL/GenBank/DDBJ whole genome shotgun (WGS) entry which is preliminary data.</text>
</comment>
<dbReference type="Proteomes" id="UP001174934">
    <property type="component" value="Unassembled WGS sequence"/>
</dbReference>
<name>A0AA39X7D5_9PEZI</name>
<evidence type="ECO:0000313" key="2">
    <source>
        <dbReference type="EMBL" id="KAK0628682.1"/>
    </source>
</evidence>
<feature type="region of interest" description="Disordered" evidence="1">
    <location>
        <begin position="50"/>
        <end position="82"/>
    </location>
</feature>
<accession>A0AA39X7D5</accession>
<feature type="region of interest" description="Disordered" evidence="1">
    <location>
        <begin position="132"/>
        <end position="171"/>
    </location>
</feature>
<organism evidence="2 3">
    <name type="scientific">Bombardia bombarda</name>
    <dbReference type="NCBI Taxonomy" id="252184"/>
    <lineage>
        <taxon>Eukaryota</taxon>
        <taxon>Fungi</taxon>
        <taxon>Dikarya</taxon>
        <taxon>Ascomycota</taxon>
        <taxon>Pezizomycotina</taxon>
        <taxon>Sordariomycetes</taxon>
        <taxon>Sordariomycetidae</taxon>
        <taxon>Sordariales</taxon>
        <taxon>Lasiosphaeriaceae</taxon>
        <taxon>Bombardia</taxon>
    </lineage>
</organism>